<dbReference type="InterPro" id="IPR020103">
    <property type="entry name" value="PsdUridine_synth_cat_dom_sf"/>
</dbReference>
<dbReference type="SUPFAM" id="SSF55174">
    <property type="entry name" value="Alpha-L RNA-binding motif"/>
    <property type="match status" value="1"/>
</dbReference>
<dbReference type="PROSITE" id="PS01149">
    <property type="entry name" value="PSI_RSU"/>
    <property type="match status" value="1"/>
</dbReference>
<comment type="similarity">
    <text evidence="1 5">Belongs to the pseudouridine synthase RsuA family.</text>
</comment>
<dbReference type="InterPro" id="IPR006145">
    <property type="entry name" value="PsdUridine_synth_RsuA/RluA"/>
</dbReference>
<comment type="caution">
    <text evidence="7">The sequence shown here is derived from an EMBL/GenBank/DDBJ whole genome shotgun (WGS) entry which is preliminary data.</text>
</comment>
<dbReference type="InterPro" id="IPR050343">
    <property type="entry name" value="RsuA_PseudoU_synthase"/>
</dbReference>
<dbReference type="Proteomes" id="UP000657421">
    <property type="component" value="Unassembled WGS sequence"/>
</dbReference>
<dbReference type="InterPro" id="IPR036986">
    <property type="entry name" value="S4_RNA-bd_sf"/>
</dbReference>
<accession>A0ABR7NBK8</accession>
<evidence type="ECO:0000313" key="7">
    <source>
        <dbReference type="EMBL" id="MBC8573782.1"/>
    </source>
</evidence>
<dbReference type="InterPro" id="IPR042092">
    <property type="entry name" value="PsdUridine_s_RsuA/RluB/E/F_cat"/>
</dbReference>
<dbReference type="RefSeq" id="WP_249309076.1">
    <property type="nucleotide sequence ID" value="NZ_JACRSZ010000012.1"/>
</dbReference>
<name>A0ABR7NBK8_9FIRM</name>
<dbReference type="NCBIfam" id="TIGR00093">
    <property type="entry name" value="pseudouridine synthase"/>
    <property type="match status" value="1"/>
</dbReference>
<dbReference type="CDD" id="cd02553">
    <property type="entry name" value="PseudoU_synth_RsuA"/>
    <property type="match status" value="1"/>
</dbReference>
<keyword evidence="3 5" id="KW-0413">Isomerase</keyword>
<dbReference type="PANTHER" id="PTHR47683">
    <property type="entry name" value="PSEUDOURIDINE SYNTHASE FAMILY PROTEIN-RELATED"/>
    <property type="match status" value="1"/>
</dbReference>
<evidence type="ECO:0000313" key="8">
    <source>
        <dbReference type="Proteomes" id="UP000657421"/>
    </source>
</evidence>
<dbReference type="EMBL" id="JACRSZ010000012">
    <property type="protein sequence ID" value="MBC8573782.1"/>
    <property type="molecule type" value="Genomic_DNA"/>
</dbReference>
<protein>
    <recommendedName>
        <fullName evidence="5">Pseudouridine synthase</fullName>
        <ecNumber evidence="5">5.4.99.-</ecNumber>
    </recommendedName>
</protein>
<dbReference type="CDD" id="cd00165">
    <property type="entry name" value="S4"/>
    <property type="match status" value="1"/>
</dbReference>
<dbReference type="EC" id="5.4.99.-" evidence="5"/>
<organism evidence="7 8">
    <name type="scientific">Jingyaoa shaoxingensis</name>
    <dbReference type="NCBI Taxonomy" id="2763671"/>
    <lineage>
        <taxon>Bacteria</taxon>
        <taxon>Bacillati</taxon>
        <taxon>Bacillota</taxon>
        <taxon>Clostridia</taxon>
        <taxon>Lachnospirales</taxon>
        <taxon>Lachnospiraceae</taxon>
        <taxon>Jingyaoa</taxon>
    </lineage>
</organism>
<evidence type="ECO:0000259" key="6">
    <source>
        <dbReference type="SMART" id="SM00363"/>
    </source>
</evidence>
<dbReference type="PANTHER" id="PTHR47683:SF4">
    <property type="entry name" value="PSEUDOURIDINE SYNTHASE"/>
    <property type="match status" value="1"/>
</dbReference>
<dbReference type="PROSITE" id="PS50889">
    <property type="entry name" value="S4"/>
    <property type="match status" value="1"/>
</dbReference>
<reference evidence="7 8" key="1">
    <citation type="submission" date="2020-08" db="EMBL/GenBank/DDBJ databases">
        <title>Genome public.</title>
        <authorList>
            <person name="Liu C."/>
            <person name="Sun Q."/>
        </authorList>
    </citation>
    <scope>NUCLEOTIDE SEQUENCE [LARGE SCALE GENOMIC DNA]</scope>
    <source>
        <strain evidence="7 8">NSJ-46</strain>
    </source>
</reference>
<dbReference type="SUPFAM" id="SSF55120">
    <property type="entry name" value="Pseudouridine synthase"/>
    <property type="match status" value="1"/>
</dbReference>
<proteinExistence type="inferred from homology"/>
<sequence length="244" mass="27600">MAERLDKFLANAGMGTRSEVKKMLKQGRVQVNELFPRGGETKVDPQTDQILVDGKLVSSEKHEYILLHKPAGYLTATRDGSEKTVMDLIDSPRKERLFPVGRLDKDTEGLLLITDDGELAHQLLSPKKHVPKTYFAKVSGIMEPECIPLFEKGLDIGDEKQTLPAGLRILSTNEAENYSEVEITVREGRYHQIKRMCHVTGHEVLYLKRISMGSLKLDDSLAKGTFRKLRKEETENLKKVRGKE</sequence>
<evidence type="ECO:0000256" key="1">
    <source>
        <dbReference type="ARBA" id="ARBA00008348"/>
    </source>
</evidence>
<dbReference type="Pfam" id="PF00849">
    <property type="entry name" value="PseudoU_synth_2"/>
    <property type="match status" value="1"/>
</dbReference>
<evidence type="ECO:0000256" key="3">
    <source>
        <dbReference type="ARBA" id="ARBA00023235"/>
    </source>
</evidence>
<dbReference type="InterPro" id="IPR018496">
    <property type="entry name" value="PsdUridine_synth_RsuA/RluB_CS"/>
</dbReference>
<dbReference type="InterPro" id="IPR002942">
    <property type="entry name" value="S4_RNA-bd"/>
</dbReference>
<evidence type="ECO:0000256" key="2">
    <source>
        <dbReference type="ARBA" id="ARBA00022884"/>
    </source>
</evidence>
<dbReference type="InterPro" id="IPR000748">
    <property type="entry name" value="PsdUridine_synth_RsuA/RluB/E/F"/>
</dbReference>
<dbReference type="Gene3D" id="3.30.70.580">
    <property type="entry name" value="Pseudouridine synthase I, catalytic domain, N-terminal subdomain"/>
    <property type="match status" value="1"/>
</dbReference>
<gene>
    <name evidence="7" type="ORF">H8716_11910</name>
</gene>
<dbReference type="Pfam" id="PF01479">
    <property type="entry name" value="S4"/>
    <property type="match status" value="1"/>
</dbReference>
<keyword evidence="8" id="KW-1185">Reference proteome</keyword>
<dbReference type="Gene3D" id="3.10.290.10">
    <property type="entry name" value="RNA-binding S4 domain"/>
    <property type="match status" value="1"/>
</dbReference>
<dbReference type="SMART" id="SM00363">
    <property type="entry name" value="S4"/>
    <property type="match status" value="1"/>
</dbReference>
<dbReference type="Gene3D" id="3.30.70.1560">
    <property type="entry name" value="Alpha-L RNA-binding motif"/>
    <property type="match status" value="1"/>
</dbReference>
<dbReference type="InterPro" id="IPR020094">
    <property type="entry name" value="TruA/RsuA/RluB/E/F_N"/>
</dbReference>
<keyword evidence="2 4" id="KW-0694">RNA-binding</keyword>
<feature type="domain" description="RNA-binding S4" evidence="6">
    <location>
        <begin position="3"/>
        <end position="65"/>
    </location>
</feature>
<evidence type="ECO:0000256" key="5">
    <source>
        <dbReference type="RuleBase" id="RU003887"/>
    </source>
</evidence>
<evidence type="ECO:0000256" key="4">
    <source>
        <dbReference type="PROSITE-ProRule" id="PRU00182"/>
    </source>
</evidence>